<dbReference type="GO" id="GO:0035556">
    <property type="term" value="P:intracellular signal transduction"/>
    <property type="evidence" value="ECO:0007669"/>
    <property type="project" value="InterPro"/>
</dbReference>
<evidence type="ECO:0000259" key="5">
    <source>
        <dbReference type="PROSITE" id="PS50010"/>
    </source>
</evidence>
<dbReference type="PANTHER" id="PTHR46572:SF1">
    <property type="entry name" value="RHO1 GUANINE NUCLEOTIDE EXCHANGE FACTOR TUS1"/>
    <property type="match status" value="1"/>
</dbReference>
<keyword evidence="2" id="KW-0344">Guanine-nucleotide releasing factor</keyword>
<feature type="domain" description="PH" evidence="4">
    <location>
        <begin position="783"/>
        <end position="934"/>
    </location>
</feature>
<comment type="caution">
    <text evidence="7">The sequence shown here is derived from an EMBL/GenBank/DDBJ whole genome shotgun (WGS) entry which is preliminary data.</text>
</comment>
<evidence type="ECO:0000259" key="4">
    <source>
        <dbReference type="PROSITE" id="PS50003"/>
    </source>
</evidence>
<name>A0A9N8ZJX7_9GLOM</name>
<feature type="region of interest" description="Disordered" evidence="3">
    <location>
        <begin position="1"/>
        <end position="152"/>
    </location>
</feature>
<dbReference type="CDD" id="cd00160">
    <property type="entry name" value="RhoGEF"/>
    <property type="match status" value="1"/>
</dbReference>
<dbReference type="PROSITE" id="PS50003">
    <property type="entry name" value="PH_DOMAIN"/>
    <property type="match status" value="1"/>
</dbReference>
<dbReference type="Pfam" id="PF00621">
    <property type="entry name" value="RhoGEF"/>
    <property type="match status" value="1"/>
</dbReference>
<evidence type="ECO:0000256" key="2">
    <source>
        <dbReference type="ARBA" id="ARBA00022658"/>
    </source>
</evidence>
<feature type="compositionally biased region" description="Low complexity" evidence="3">
    <location>
        <begin position="74"/>
        <end position="88"/>
    </location>
</feature>
<dbReference type="InterPro" id="IPR011993">
    <property type="entry name" value="PH-like_dom_sf"/>
</dbReference>
<accession>A0A9N8ZJX7</accession>
<dbReference type="PROSITE" id="PS50219">
    <property type="entry name" value="CNH"/>
    <property type="match status" value="1"/>
</dbReference>
<evidence type="ECO:0000259" key="6">
    <source>
        <dbReference type="PROSITE" id="PS50219"/>
    </source>
</evidence>
<evidence type="ECO:0000256" key="3">
    <source>
        <dbReference type="SAM" id="MobiDB-lite"/>
    </source>
</evidence>
<dbReference type="Pfam" id="PF00780">
    <property type="entry name" value="CNH"/>
    <property type="match status" value="1"/>
</dbReference>
<feature type="region of interest" description="Disordered" evidence="3">
    <location>
        <begin position="518"/>
        <end position="540"/>
    </location>
</feature>
<evidence type="ECO:0000256" key="1">
    <source>
        <dbReference type="ARBA" id="ARBA00022553"/>
    </source>
</evidence>
<dbReference type="SUPFAM" id="SSF48065">
    <property type="entry name" value="DBL homology domain (DH-domain)"/>
    <property type="match status" value="1"/>
</dbReference>
<dbReference type="InterPro" id="IPR035899">
    <property type="entry name" value="DBL_dom_sf"/>
</dbReference>
<dbReference type="InterPro" id="IPR001849">
    <property type="entry name" value="PH_domain"/>
</dbReference>
<reference evidence="7" key="1">
    <citation type="submission" date="2021-06" db="EMBL/GenBank/DDBJ databases">
        <authorList>
            <person name="Kallberg Y."/>
            <person name="Tangrot J."/>
            <person name="Rosling A."/>
        </authorList>
    </citation>
    <scope>NUCLEOTIDE SEQUENCE</scope>
    <source>
        <strain evidence="7">BR232B</strain>
    </source>
</reference>
<dbReference type="InterPro" id="IPR041675">
    <property type="entry name" value="PH_5"/>
</dbReference>
<protein>
    <submittedName>
        <fullName evidence="7">10152_t:CDS:1</fullName>
    </submittedName>
</protein>
<evidence type="ECO:0000313" key="8">
    <source>
        <dbReference type="Proteomes" id="UP000789739"/>
    </source>
</evidence>
<feature type="compositionally biased region" description="Polar residues" evidence="3">
    <location>
        <begin position="94"/>
        <end position="118"/>
    </location>
</feature>
<dbReference type="SMART" id="SM00049">
    <property type="entry name" value="DEP"/>
    <property type="match status" value="1"/>
</dbReference>
<feature type="domain" description="CNH" evidence="6">
    <location>
        <begin position="974"/>
        <end position="1286"/>
    </location>
</feature>
<dbReference type="InterPro" id="IPR052233">
    <property type="entry name" value="Rho-type_GEFs"/>
</dbReference>
<feature type="compositionally biased region" description="Polar residues" evidence="3">
    <location>
        <begin position="335"/>
        <end position="344"/>
    </location>
</feature>
<dbReference type="InterPro" id="IPR000219">
    <property type="entry name" value="DH_dom"/>
</dbReference>
<organism evidence="7 8">
    <name type="scientific">Paraglomus brasilianum</name>
    <dbReference type="NCBI Taxonomy" id="144538"/>
    <lineage>
        <taxon>Eukaryota</taxon>
        <taxon>Fungi</taxon>
        <taxon>Fungi incertae sedis</taxon>
        <taxon>Mucoromycota</taxon>
        <taxon>Glomeromycotina</taxon>
        <taxon>Glomeromycetes</taxon>
        <taxon>Paraglomerales</taxon>
        <taxon>Paraglomeraceae</taxon>
        <taxon>Paraglomus</taxon>
    </lineage>
</organism>
<dbReference type="SMART" id="SM00325">
    <property type="entry name" value="RhoGEF"/>
    <property type="match status" value="1"/>
</dbReference>
<gene>
    <name evidence="7" type="ORF">PBRASI_LOCUS2472</name>
</gene>
<feature type="compositionally biased region" description="Polar residues" evidence="3">
    <location>
        <begin position="47"/>
        <end position="64"/>
    </location>
</feature>
<dbReference type="SUPFAM" id="SSF50729">
    <property type="entry name" value="PH domain-like"/>
    <property type="match status" value="1"/>
</dbReference>
<dbReference type="SMART" id="SM00036">
    <property type="entry name" value="CNH"/>
    <property type="match status" value="1"/>
</dbReference>
<dbReference type="OrthoDB" id="2272012at2759"/>
<dbReference type="EMBL" id="CAJVPI010000194">
    <property type="protein sequence ID" value="CAG8498331.1"/>
    <property type="molecule type" value="Genomic_DNA"/>
</dbReference>
<feature type="compositionally biased region" description="Polar residues" evidence="3">
    <location>
        <begin position="1"/>
        <end position="26"/>
    </location>
</feature>
<dbReference type="GO" id="GO:0005085">
    <property type="term" value="F:guanyl-nucleotide exchange factor activity"/>
    <property type="evidence" value="ECO:0007669"/>
    <property type="project" value="UniProtKB-KW"/>
</dbReference>
<proteinExistence type="predicted"/>
<feature type="compositionally biased region" description="Polar residues" evidence="3">
    <location>
        <begin position="518"/>
        <end position="537"/>
    </location>
</feature>
<feature type="region of interest" description="Disordered" evidence="3">
    <location>
        <begin position="262"/>
        <end position="344"/>
    </location>
</feature>
<evidence type="ECO:0000313" key="7">
    <source>
        <dbReference type="EMBL" id="CAG8498331.1"/>
    </source>
</evidence>
<keyword evidence="8" id="KW-1185">Reference proteome</keyword>
<feature type="domain" description="DH" evidence="5">
    <location>
        <begin position="557"/>
        <end position="747"/>
    </location>
</feature>
<keyword evidence="1" id="KW-0597">Phosphoprotein</keyword>
<sequence>MSATPRNVSPSISRKPISQGSSGTNNASDIDQLLDLIDSQLAASKPPAQTTQSNNDSATSTPQAHSGAAPPQIASSSSYSNYSASTSSKPLPDPSSQHTYANNPIPSQLATAAPQPSISYVMPSSSNTDTTNSYNASYHPHNNIQPPGSAQTSYYGSTSQYYAAQNYPQSGNYYSPYPQHWQTTHNLYTSASGRPLPTPPGPNYNYGGVPASYTYDNPQYPAVSPTSGESLSYLSYNMPEPRTYVSPSPQYQSIPETEAALNDGRRPLPLPTQPGQQPTTVNNFSNPSAQPQKRRSSQSSKDHSDDVYAAYPTEHRRPTSLPSVPEKPRKETDPYTPSSASAIQQKKKDIFHGINGMMNPALLSNIALVFKAIIKLGPHVKGVIEYPDSFNGNDAVNTILSLLPTNTHRRLALSMARSLEAQLYFHSVDWSIVTVVRDNDDEVYTFLNPDPYSPSTWEWDEDFPTGVFPSVAKCYSPQCSTDGKGCYSRTCPNYVPNEEEASKKSEPPLNRQFSTMSLASDQSEPGLNRPPASSQERTWMASVPKEISDKLDKEEQKRQEIIFETIYTEEDYVKDLNLLEELYVDGLRKASPPIISPARVEMFIQDVFYNVFDIREHNQRLLERLRERQREGYVVEKIGDIFLQSALDFGNDYILYNGHFPLADNYLRAEKARNPAFKSFLEQCSRRPEARKLDFRHFIQRPTTRLQRYTLLLEQILKHTADGHPDKGVLENAWKNIKELCKESDNKVHEAEKRLRIVELDRKLVMKTGETCPALKLLDPNRRLLFKGELQKRSDTGIEWLDLYVFLFDHYLVMTKPKKGNDGEVKYIISKKAIPLDMLVVDLSIEQPQPRSIHFPTLNVLGDGRRARTGSLGFQGSGPPMVTNLDGQDNQMNRQAVYPFTVIHIGKHGGTYQLFADSANTRRVWKEKILEAQNKLQLSRSHQQVFELFTLNDATFGSHPAATNGPNSGPSSWKGKVICSVPFVTSEKRHMVAIGTDEGVWMGLGGETNSFRNVLRINNVTQMAVLEEYGLFIVLADRMLWAYSLEAMIPSSGNSSTTSNQVSRHPQKVTQSTNVQYFGVGTITDKTLLVYMKRRGLESHFKVLEPVISPQNSTEKSRGLGAISSRRFGIGRNEWFKEYKQLYIPSESYSVSFLRSKLCVVCTRGFEIVNLDTLLPTTIPDFSEPEFASIARQCEGSKPLGMFRLGDNEFLLCYDQIFFYVDRHGELSRPTSYQWEGTPEAVALHMPYVIAFDPSFIEIRHVQSGELVQVIPGKNMRCLNDNTTGRHAVHAVMQHPFTDTQYIFQLVLAENRRSNSIIRGVSSNLA</sequence>
<dbReference type="PROSITE" id="PS50010">
    <property type="entry name" value="DH_2"/>
    <property type="match status" value="1"/>
</dbReference>
<dbReference type="Gene3D" id="1.20.900.10">
    <property type="entry name" value="Dbl homology (DH) domain"/>
    <property type="match status" value="1"/>
</dbReference>
<dbReference type="Gene3D" id="2.30.29.30">
    <property type="entry name" value="Pleckstrin-homology domain (PH domain)/Phosphotyrosine-binding domain (PTB)"/>
    <property type="match status" value="1"/>
</dbReference>
<feature type="compositionally biased region" description="Low complexity" evidence="3">
    <location>
        <begin position="27"/>
        <end position="44"/>
    </location>
</feature>
<dbReference type="InterPro" id="IPR000591">
    <property type="entry name" value="DEP_dom"/>
</dbReference>
<dbReference type="Pfam" id="PF15405">
    <property type="entry name" value="PH_5"/>
    <property type="match status" value="1"/>
</dbReference>
<dbReference type="PANTHER" id="PTHR46572">
    <property type="entry name" value="RHO1 GDP-GTP EXCHANGE PROTEIN 1-RELATED"/>
    <property type="match status" value="1"/>
</dbReference>
<dbReference type="InterPro" id="IPR001180">
    <property type="entry name" value="CNH_dom"/>
</dbReference>
<dbReference type="SMART" id="SM00233">
    <property type="entry name" value="PH"/>
    <property type="match status" value="1"/>
</dbReference>
<dbReference type="Proteomes" id="UP000789739">
    <property type="component" value="Unassembled WGS sequence"/>
</dbReference>
<feature type="compositionally biased region" description="Low complexity" evidence="3">
    <location>
        <begin position="124"/>
        <end position="137"/>
    </location>
</feature>